<accession>A0ABV4ZJC8</accession>
<comment type="caution">
    <text evidence="1">The sequence shown here is derived from an EMBL/GenBank/DDBJ whole genome shotgun (WGS) entry which is preliminary data.</text>
</comment>
<proteinExistence type="predicted"/>
<gene>
    <name evidence="1" type="ORF">ACE11A_06660</name>
</gene>
<sequence length="44" mass="4876">MFDVPDEETVELAAGHGLGLVHRGSHPDRMGRAEVSWTALVFER</sequence>
<dbReference type="Proteomes" id="UP001577267">
    <property type="component" value="Unassembled WGS sequence"/>
</dbReference>
<organism evidence="1 2">
    <name type="scientific">Streptomyces carpaticus</name>
    <dbReference type="NCBI Taxonomy" id="285558"/>
    <lineage>
        <taxon>Bacteria</taxon>
        <taxon>Bacillati</taxon>
        <taxon>Actinomycetota</taxon>
        <taxon>Actinomycetes</taxon>
        <taxon>Kitasatosporales</taxon>
        <taxon>Streptomycetaceae</taxon>
        <taxon>Streptomyces</taxon>
    </lineage>
</organism>
<evidence type="ECO:0000313" key="1">
    <source>
        <dbReference type="EMBL" id="MFB4194037.1"/>
    </source>
</evidence>
<dbReference type="RefSeq" id="WP_375062063.1">
    <property type="nucleotide sequence ID" value="NZ_JBHGBT010000004.1"/>
</dbReference>
<name>A0ABV4ZJC8_9ACTN</name>
<protein>
    <submittedName>
        <fullName evidence="1">Uncharacterized protein</fullName>
    </submittedName>
</protein>
<evidence type="ECO:0000313" key="2">
    <source>
        <dbReference type="Proteomes" id="UP001577267"/>
    </source>
</evidence>
<reference evidence="1 2" key="1">
    <citation type="submission" date="2024-09" db="EMBL/GenBank/DDBJ databases">
        <title>Draft genome sequence of multifaceted antimicrobials producing Streptomyces sp. strain FH1.</title>
        <authorList>
            <person name="Hassan F."/>
            <person name="Ali H."/>
            <person name="Hassan N."/>
            <person name="Nawaz A."/>
        </authorList>
    </citation>
    <scope>NUCLEOTIDE SEQUENCE [LARGE SCALE GENOMIC DNA]</scope>
    <source>
        <strain evidence="1 2">FH1</strain>
    </source>
</reference>
<keyword evidence="2" id="KW-1185">Reference proteome</keyword>
<dbReference type="EMBL" id="JBHGBT010000004">
    <property type="protein sequence ID" value="MFB4194037.1"/>
    <property type="molecule type" value="Genomic_DNA"/>
</dbReference>